<dbReference type="AlphaFoldDB" id="A0A0D8ZU94"/>
<evidence type="ECO:0000313" key="1">
    <source>
        <dbReference type="EMBL" id="KJH70811.1"/>
    </source>
</evidence>
<organism evidence="1 2">
    <name type="scientific">Aliterella atlantica CENA595</name>
    <dbReference type="NCBI Taxonomy" id="1618023"/>
    <lineage>
        <taxon>Bacteria</taxon>
        <taxon>Bacillati</taxon>
        <taxon>Cyanobacteriota</taxon>
        <taxon>Cyanophyceae</taxon>
        <taxon>Chroococcidiopsidales</taxon>
        <taxon>Aliterellaceae</taxon>
        <taxon>Aliterella</taxon>
    </lineage>
</organism>
<dbReference type="OrthoDB" id="5422155at2"/>
<dbReference type="STRING" id="1618023.UH38_16300"/>
<evidence type="ECO:0000313" key="2">
    <source>
        <dbReference type="Proteomes" id="UP000032452"/>
    </source>
</evidence>
<comment type="caution">
    <text evidence="1">The sequence shown here is derived from an EMBL/GenBank/DDBJ whole genome shotgun (WGS) entry which is preliminary data.</text>
</comment>
<reference evidence="1 2" key="1">
    <citation type="submission" date="2015-02" db="EMBL/GenBank/DDBJ databases">
        <title>Draft genome of a novel marine cyanobacterium (Chroococcales) isolated from South Atlantic Ocean.</title>
        <authorList>
            <person name="Rigonato J."/>
            <person name="Alvarenga D.O."/>
            <person name="Branco L.H."/>
            <person name="Varani A.M."/>
            <person name="Brandini F.P."/>
            <person name="Fiore M.F."/>
        </authorList>
    </citation>
    <scope>NUCLEOTIDE SEQUENCE [LARGE SCALE GENOMIC DNA]</scope>
    <source>
        <strain evidence="1 2">CENA595</strain>
    </source>
</reference>
<gene>
    <name evidence="1" type="ORF">UH38_16300</name>
</gene>
<dbReference type="RefSeq" id="WP_045055762.1">
    <property type="nucleotide sequence ID" value="NZ_CAWMDP010000005.1"/>
</dbReference>
<protein>
    <submittedName>
        <fullName evidence="1">Uncharacterized protein</fullName>
    </submittedName>
</protein>
<name>A0A0D8ZU94_9CYAN</name>
<keyword evidence="2" id="KW-1185">Reference proteome</keyword>
<proteinExistence type="predicted"/>
<dbReference type="EMBL" id="JYON01000018">
    <property type="protein sequence ID" value="KJH70811.1"/>
    <property type="molecule type" value="Genomic_DNA"/>
</dbReference>
<sequence length="62" mass="7067">MNAASIKQEAQRLVEELDENATWDDLMYKIYVRQAIEAGLKDSEAGRKLDVSQVRARFGLQP</sequence>
<dbReference type="Proteomes" id="UP000032452">
    <property type="component" value="Unassembled WGS sequence"/>
</dbReference>
<accession>A0A0D8ZU94</accession>